<evidence type="ECO:0000256" key="1">
    <source>
        <dbReference type="SAM" id="Phobius"/>
    </source>
</evidence>
<dbReference type="AlphaFoldDB" id="A0A059KH64"/>
<dbReference type="eggNOG" id="COG0598">
    <property type="taxonomic scope" value="Bacteria"/>
</dbReference>
<keyword evidence="3" id="KW-1185">Reference proteome</keyword>
<evidence type="ECO:0000313" key="2">
    <source>
        <dbReference type="EMBL" id="KDB50827.1"/>
    </source>
</evidence>
<keyword evidence="1" id="KW-0472">Membrane</keyword>
<dbReference type="STRING" id="34103.SAMN05421778_12532"/>
<organism evidence="2 3">
    <name type="scientific">Sphaerotilus natans subsp. natans DSM 6575</name>
    <dbReference type="NCBI Taxonomy" id="1286631"/>
    <lineage>
        <taxon>Bacteria</taxon>
        <taxon>Pseudomonadati</taxon>
        <taxon>Pseudomonadota</taxon>
        <taxon>Betaproteobacteria</taxon>
        <taxon>Burkholderiales</taxon>
        <taxon>Sphaerotilaceae</taxon>
        <taxon>Sphaerotilus</taxon>
    </lineage>
</organism>
<protein>
    <recommendedName>
        <fullName evidence="4">CorA-like Mg2+ transporter protein</fullName>
    </recommendedName>
</protein>
<name>A0A059KH64_9BURK</name>
<evidence type="ECO:0008006" key="4">
    <source>
        <dbReference type="Google" id="ProtNLM"/>
    </source>
</evidence>
<dbReference type="RefSeq" id="WP_037484892.1">
    <property type="nucleotide sequence ID" value="NZ_AZRA01000109.1"/>
</dbReference>
<keyword evidence="1" id="KW-1133">Transmembrane helix</keyword>
<dbReference type="Proteomes" id="UP000026714">
    <property type="component" value="Unassembled WGS sequence"/>
</dbReference>
<proteinExistence type="predicted"/>
<sequence>MTTSAPPTVRRFLHVICVPFALRRSPKPSAGSARSAGLHLDEIASFIQAPWERTDPFEMPAEVRSDTDLWNTLRPMQALAYFHPHVRPLLGDPERVRCWRHRDIHSLRVELRHGPWSETLKDSPTVELRLPVLRCQLWVFQPDIGLLMLELGEDRARPLDEVQALLDTLRRLYAPYVDDRPHPSRDTRWFGGHCPKRVELLDREGRVIGRPGDFECQTHAPAEVMRQFGPTARALRHALEPDRQALVPLAAHWRSLLAPLRTGDDQPVPEDRGQLDVCPLGDDRAPIMTWLAFDDVRHVGRGDWVRTCFADAPGSDPLPYAQCFLEDFERQHAYDRFWYEPEETRDSPSRVLVSGYAFTYAGNADCHYFFANEKNGAHAIFRHIHIPMGLIAHMQKARLLRLAQQLSDITGRDRRSGKLILPPQHEVEDIYLQFIEFTQASWFDEATPQEQGQQLFAMWQRELGTAKLYEQMRQSLRDMYDYSELRSDRELNQSVAWFGLIALGLSILAVVTGIYGMNPPDGAIPAPGSGLTGIFWGVSGVGLVCFGAALWLAWRMFSRPNRRPR</sequence>
<gene>
    <name evidence="2" type="ORF">X805_35710</name>
</gene>
<comment type="caution">
    <text evidence="2">The sequence shown here is derived from an EMBL/GenBank/DDBJ whole genome shotgun (WGS) entry which is preliminary data.</text>
</comment>
<evidence type="ECO:0000313" key="3">
    <source>
        <dbReference type="Proteomes" id="UP000026714"/>
    </source>
</evidence>
<feature type="transmembrane region" description="Helical" evidence="1">
    <location>
        <begin position="495"/>
        <end position="514"/>
    </location>
</feature>
<reference evidence="2 3" key="1">
    <citation type="journal article" date="2014" name="FEMS Microbiol. Ecol.">
        <title>Sphaerotilus natans encrusted with nanoball-shaped Fe(III) oxide minerals formed by nitrate-reducing mixotrophic Fe(II) oxidation.</title>
        <authorList>
            <person name="Park S."/>
            <person name="Kim D.H."/>
            <person name="Lee J.H."/>
            <person name="Hur H.G."/>
        </authorList>
    </citation>
    <scope>NUCLEOTIDE SEQUENCE [LARGE SCALE GENOMIC DNA]</scope>
    <source>
        <strain evidence="2 3">DSM 6575</strain>
    </source>
</reference>
<dbReference type="EMBL" id="AZRA01000109">
    <property type="protein sequence ID" value="KDB50827.1"/>
    <property type="molecule type" value="Genomic_DNA"/>
</dbReference>
<accession>A0A059KH64</accession>
<feature type="transmembrane region" description="Helical" evidence="1">
    <location>
        <begin position="534"/>
        <end position="554"/>
    </location>
</feature>
<dbReference type="PATRIC" id="fig|1286631.3.peg.3485"/>
<keyword evidence="1" id="KW-0812">Transmembrane</keyword>